<sequence length="186" mass="21131">MRRKLPLVSAGTARRAYSLTAVCRQNQNKQPTPTSSSAGWSVYPEVATVETPRSDAFYSGFSPVSPPAPASHTPKSDSAPVLFEFDGKKYTDYHELLDDYEEKLEAYAEKSAEVVRTMTQKVKDNDRMVEEATAVTRRDFVCILFIMLTLFYYLGNVKDKLCAEMTHRQMMEKAKENSKVPWVKLQ</sequence>
<reference evidence="2 3" key="1">
    <citation type="submission" date="2020-08" db="EMBL/GenBank/DDBJ databases">
        <authorList>
            <person name="Newling K."/>
            <person name="Davey J."/>
            <person name="Forrester S."/>
        </authorList>
    </citation>
    <scope>NUCLEOTIDE SEQUENCE [LARGE SCALE GENOMIC DNA]</scope>
    <source>
        <strain evidence="3">Crithidia deanei Carvalho (ATCC PRA-265)</strain>
    </source>
</reference>
<proteinExistence type="predicted"/>
<evidence type="ECO:0000313" key="3">
    <source>
        <dbReference type="Proteomes" id="UP000515908"/>
    </source>
</evidence>
<dbReference type="VEuPathDB" id="TriTrypDB:ADEAN_000607200"/>
<gene>
    <name evidence="2" type="ORF">ADEAN_000607200</name>
</gene>
<dbReference type="EMBL" id="LR877155">
    <property type="protein sequence ID" value="CAD2218581.1"/>
    <property type="molecule type" value="Genomic_DNA"/>
</dbReference>
<accession>A0A7G2CHZ1</accession>
<dbReference type="Proteomes" id="UP000515908">
    <property type="component" value="Chromosome 11"/>
</dbReference>
<feature type="coiled-coil region" evidence="1">
    <location>
        <begin position="90"/>
        <end position="117"/>
    </location>
</feature>
<evidence type="ECO:0000313" key="2">
    <source>
        <dbReference type="EMBL" id="CAD2218581.1"/>
    </source>
</evidence>
<keyword evidence="3" id="KW-1185">Reference proteome</keyword>
<keyword evidence="1" id="KW-0175">Coiled coil</keyword>
<evidence type="ECO:0000256" key="1">
    <source>
        <dbReference type="SAM" id="Coils"/>
    </source>
</evidence>
<name>A0A7G2CHZ1_9TRYP</name>
<dbReference type="AlphaFoldDB" id="A0A7G2CHZ1"/>
<protein>
    <submittedName>
        <fullName evidence="2">Uncharacterized protein</fullName>
    </submittedName>
</protein>
<organism evidence="2 3">
    <name type="scientific">Angomonas deanei</name>
    <dbReference type="NCBI Taxonomy" id="59799"/>
    <lineage>
        <taxon>Eukaryota</taxon>
        <taxon>Discoba</taxon>
        <taxon>Euglenozoa</taxon>
        <taxon>Kinetoplastea</taxon>
        <taxon>Metakinetoplastina</taxon>
        <taxon>Trypanosomatida</taxon>
        <taxon>Trypanosomatidae</taxon>
        <taxon>Strigomonadinae</taxon>
        <taxon>Angomonas</taxon>
    </lineage>
</organism>